<dbReference type="InterPro" id="IPR026875">
    <property type="entry name" value="PHydrolase_assoc_dom"/>
</dbReference>
<dbReference type="NCBIfam" id="NF002327">
    <property type="entry name" value="PRK01286.1-2"/>
    <property type="match status" value="1"/>
</dbReference>
<dbReference type="PROSITE" id="PS51831">
    <property type="entry name" value="HD"/>
    <property type="match status" value="1"/>
</dbReference>
<dbReference type="InterPro" id="IPR023023">
    <property type="entry name" value="dNTPase_2"/>
</dbReference>
<feature type="region of interest" description="Disordered" evidence="3">
    <location>
        <begin position="1"/>
        <end position="22"/>
    </location>
</feature>
<dbReference type="InterPro" id="IPR003607">
    <property type="entry name" value="HD/PDEase_dom"/>
</dbReference>
<gene>
    <name evidence="5" type="ORF">IMF26_05385</name>
</gene>
<dbReference type="InterPro" id="IPR006261">
    <property type="entry name" value="dGTPase"/>
</dbReference>
<reference evidence="5" key="2">
    <citation type="journal article" date="2023" name="Biology">
        <title>Prokaryotic Life Associated with Coal-Fire Gas Vents Revealed by Metagenomics.</title>
        <authorList>
            <person name="Kadnikov V.V."/>
            <person name="Mardanov A.V."/>
            <person name="Beletsky A.V."/>
            <person name="Karnachuk O.V."/>
            <person name="Ravin N.V."/>
        </authorList>
    </citation>
    <scope>NUCLEOTIDE SEQUENCE</scope>
    <source>
        <strain evidence="5">Bu02</strain>
    </source>
</reference>
<dbReference type="InterPro" id="IPR006674">
    <property type="entry name" value="HD_domain"/>
</dbReference>
<dbReference type="Pfam" id="PF13286">
    <property type="entry name" value="HD_assoc"/>
    <property type="match status" value="1"/>
</dbReference>
<evidence type="ECO:0000256" key="3">
    <source>
        <dbReference type="SAM" id="MobiDB-lite"/>
    </source>
</evidence>
<dbReference type="Pfam" id="PF01966">
    <property type="entry name" value="HD"/>
    <property type="match status" value="1"/>
</dbReference>
<dbReference type="InterPro" id="IPR051094">
    <property type="entry name" value="Diverse_Catalytic_Enzymes"/>
</dbReference>
<dbReference type="SUPFAM" id="SSF109604">
    <property type="entry name" value="HD-domain/PDEase-like"/>
    <property type="match status" value="1"/>
</dbReference>
<evidence type="ECO:0000313" key="5">
    <source>
        <dbReference type="EMBL" id="QUL99471.1"/>
    </source>
</evidence>
<accession>A0AAT9LEJ5</accession>
<proteinExistence type="inferred from homology"/>
<feature type="domain" description="HD" evidence="4">
    <location>
        <begin position="106"/>
        <end position="215"/>
    </location>
</feature>
<feature type="compositionally biased region" description="Polar residues" evidence="3">
    <location>
        <begin position="1"/>
        <end position="10"/>
    </location>
</feature>
<name>A0AAT9LEJ5_9FIRM</name>
<dbReference type="NCBIfam" id="TIGR01353">
    <property type="entry name" value="dGTP_triPase"/>
    <property type="match status" value="1"/>
</dbReference>
<comment type="similarity">
    <text evidence="2">Belongs to the dGTPase family. Type 2 subfamily.</text>
</comment>
<dbReference type="CDD" id="cd00077">
    <property type="entry name" value="HDc"/>
    <property type="match status" value="1"/>
</dbReference>
<sequence length="362" mass="41115">MSRGGWSTFSGGKASLGETPGKVLAAPLAEGKTVRERTEEIEEMTLSPFAVLSSKSKGRLREEKPCPVRTCFQRDRDRIIHSKAFRRLKDKTQVFLAPEADHFRTRLTHTLEVSQIARTIARGLRLNEDLTEAIALGHDLGHTPFGHAGEEVLDRVHPGGFRHNEQSLRVVDVLERGGLNLTWEVRDGILNHPWRCRPSTLEGRCVQVSDRIAYVNHDIDDAIRAGIIKNEDLPEEALEILGRTHAERINTLVTDVIENSFLKEEVGFTEDCLRALNLLRNFLFERVYIGSIAKREEDKAKGIVEALYSHYCSHPEEILMESNKGDEPSRRACDYVAGMTDRYAITQYKKVFVPRSWIFEEP</sequence>
<dbReference type="EMBL" id="CP062796">
    <property type="protein sequence ID" value="QUL99471.1"/>
    <property type="molecule type" value="Genomic_DNA"/>
</dbReference>
<dbReference type="KEGG" id="fcz:IMF26_05385"/>
<dbReference type="PANTHER" id="PTHR35795:SF1">
    <property type="entry name" value="BIS(5'-NUCLEOSYL)-TETRAPHOSPHATASE, SYMMETRICAL"/>
    <property type="match status" value="1"/>
</dbReference>
<evidence type="ECO:0000256" key="1">
    <source>
        <dbReference type="ARBA" id="ARBA00022801"/>
    </source>
</evidence>
<organism evidence="5">
    <name type="scientific">Candidatus Fermentithermobacillus carboniphilus</name>
    <dbReference type="NCBI Taxonomy" id="3085328"/>
    <lineage>
        <taxon>Bacteria</taxon>
        <taxon>Bacillati</taxon>
        <taxon>Bacillota</taxon>
        <taxon>Candidatus Fermentithermobacillia</taxon>
        <taxon>Candidatus Fermentithermobacillales</taxon>
        <taxon>Candidatus Fermentithermobacillaceae</taxon>
        <taxon>Candidatus Fermentithermobacillus</taxon>
    </lineage>
</organism>
<dbReference type="HAMAP" id="MF_01212">
    <property type="entry name" value="dGTPase_type2"/>
    <property type="match status" value="1"/>
</dbReference>
<evidence type="ECO:0000259" key="4">
    <source>
        <dbReference type="PROSITE" id="PS51831"/>
    </source>
</evidence>
<evidence type="ECO:0000256" key="2">
    <source>
        <dbReference type="HAMAP-Rule" id="MF_01212"/>
    </source>
</evidence>
<dbReference type="PANTHER" id="PTHR35795">
    <property type="entry name" value="SLR1885 PROTEIN"/>
    <property type="match status" value="1"/>
</dbReference>
<dbReference type="AlphaFoldDB" id="A0AAT9LEJ5"/>
<dbReference type="Gene3D" id="1.10.3210.10">
    <property type="entry name" value="Hypothetical protein af1432"/>
    <property type="match status" value="1"/>
</dbReference>
<keyword evidence="1 2" id="KW-0378">Hydrolase</keyword>
<protein>
    <recommendedName>
        <fullName evidence="2">Deoxyguanosinetriphosphate triphosphohydrolase-like protein</fullName>
    </recommendedName>
</protein>
<dbReference type="SMART" id="SM00471">
    <property type="entry name" value="HDc"/>
    <property type="match status" value="1"/>
</dbReference>
<reference evidence="5" key="1">
    <citation type="submission" date="2020-10" db="EMBL/GenBank/DDBJ databases">
        <authorList>
            <person name="Kadnikov V."/>
            <person name="Beletsky A.V."/>
            <person name="Mardanov A.V."/>
            <person name="Karnachuk O.V."/>
            <person name="Ravin N.V."/>
        </authorList>
    </citation>
    <scope>NUCLEOTIDE SEQUENCE</scope>
    <source>
        <strain evidence="5">Bu02</strain>
    </source>
</reference>
<dbReference type="GO" id="GO:0016793">
    <property type="term" value="F:triphosphoric monoester hydrolase activity"/>
    <property type="evidence" value="ECO:0007669"/>
    <property type="project" value="InterPro"/>
</dbReference>